<accession>A0A0A0C174</accession>
<proteinExistence type="predicted"/>
<name>A0A0A0C174_9CELL</name>
<dbReference type="EMBL" id="AXCZ01000004">
    <property type="protein sequence ID" value="KGM14388.1"/>
    <property type="molecule type" value="Genomic_DNA"/>
</dbReference>
<evidence type="ECO:0000313" key="1">
    <source>
        <dbReference type="EMBL" id="KGM14388.1"/>
    </source>
</evidence>
<dbReference type="AlphaFoldDB" id="A0A0A0C174"/>
<comment type="caution">
    <text evidence="1">The sequence shown here is derived from an EMBL/GenBank/DDBJ whole genome shotgun (WGS) entry which is preliminary data.</text>
</comment>
<sequence length="307" mass="34190">MQPHTAPTRDAGSVLPVAVWRARQEQHAARADDLTAGHRARRASGRRHPVEDFLYDYYGTTPATVRRWHPGVGVGLEAPTDDTTEHLGRRWYTRTSQVVHLDTQAFLADRGDTVRYVHHLLTATASRPAATGCFGLHEWAMVYRQPASERRHALPLRLGPDGTDAVVEEHQVRCTHYDAFRFFTPQATGRNRWQPTRRTQPDLEQPGCLHANMDLWKWASKLGPAVPGELALDCFALAAEVRRLDMQASPYDVSSLGEPAVAIETPEGKAEYVARQRELAERASVLRAGLIEVCEALLDGSVPPSAR</sequence>
<organism evidence="1 2">
    <name type="scientific">Cellulomonas bogoriensis 69B4 = DSM 16987</name>
    <dbReference type="NCBI Taxonomy" id="1386082"/>
    <lineage>
        <taxon>Bacteria</taxon>
        <taxon>Bacillati</taxon>
        <taxon>Actinomycetota</taxon>
        <taxon>Actinomycetes</taxon>
        <taxon>Micrococcales</taxon>
        <taxon>Cellulomonadaceae</taxon>
        <taxon>Cellulomonas</taxon>
    </lineage>
</organism>
<protein>
    <submittedName>
        <fullName evidence="1">3-methyladenine DNA glycosylase</fullName>
    </submittedName>
</protein>
<reference evidence="1 2" key="1">
    <citation type="submission" date="2013-08" db="EMBL/GenBank/DDBJ databases">
        <title>Genome sequencing of Cellulomonas bogoriensis 69B4.</title>
        <authorList>
            <person name="Chen F."/>
            <person name="Li Y."/>
            <person name="Wang G."/>
        </authorList>
    </citation>
    <scope>NUCLEOTIDE SEQUENCE [LARGE SCALE GENOMIC DNA]</scope>
    <source>
        <strain evidence="1 2">69B4</strain>
    </source>
</reference>
<keyword evidence="2" id="KW-1185">Reference proteome</keyword>
<evidence type="ECO:0000313" key="2">
    <source>
        <dbReference type="Proteomes" id="UP000054314"/>
    </source>
</evidence>
<gene>
    <name evidence="1" type="ORF">N869_12535</name>
</gene>
<dbReference type="Proteomes" id="UP000054314">
    <property type="component" value="Unassembled WGS sequence"/>
</dbReference>
<dbReference type="RefSeq" id="WP_052104815.1">
    <property type="nucleotide sequence ID" value="NZ_AXCZ01000004.1"/>
</dbReference>